<protein>
    <submittedName>
        <fullName evidence="3">Uncharacterized protein</fullName>
    </submittedName>
</protein>
<evidence type="ECO:0000256" key="2">
    <source>
        <dbReference type="SAM" id="SignalP"/>
    </source>
</evidence>
<evidence type="ECO:0000313" key="4">
    <source>
        <dbReference type="Proteomes" id="UP000291422"/>
    </source>
</evidence>
<evidence type="ECO:0000313" key="3">
    <source>
        <dbReference type="EMBL" id="RYN73024.1"/>
    </source>
</evidence>
<name>A0A4Q4NCF5_ALTAL</name>
<dbReference type="Proteomes" id="UP000291422">
    <property type="component" value="Unassembled WGS sequence"/>
</dbReference>
<feature type="chain" id="PRO_5020347104" evidence="2">
    <location>
        <begin position="24"/>
        <end position="337"/>
    </location>
</feature>
<feature type="region of interest" description="Disordered" evidence="1">
    <location>
        <begin position="311"/>
        <end position="337"/>
    </location>
</feature>
<reference evidence="4" key="1">
    <citation type="journal article" date="2019" name="bioRxiv">
        <title>Genomics, evolutionary history and diagnostics of the Alternaria alternata species group including apple and Asian pear pathotypes.</title>
        <authorList>
            <person name="Armitage A.D."/>
            <person name="Cockerton H.M."/>
            <person name="Sreenivasaprasad S."/>
            <person name="Woodhall J.W."/>
            <person name="Lane C.R."/>
            <person name="Harrison R.J."/>
            <person name="Clarkson J.P."/>
        </authorList>
    </citation>
    <scope>NUCLEOTIDE SEQUENCE [LARGE SCALE GENOMIC DNA]</scope>
    <source>
        <strain evidence="4">FERA 1177</strain>
    </source>
</reference>
<proteinExistence type="predicted"/>
<feature type="signal peptide" evidence="2">
    <location>
        <begin position="1"/>
        <end position="23"/>
    </location>
</feature>
<feature type="region of interest" description="Disordered" evidence="1">
    <location>
        <begin position="26"/>
        <end position="59"/>
    </location>
</feature>
<comment type="caution">
    <text evidence="3">The sequence shown here is derived from an EMBL/GenBank/DDBJ whole genome shotgun (WGS) entry which is preliminary data.</text>
</comment>
<dbReference type="VEuPathDB" id="FungiDB:CC77DRAFT_1054905"/>
<organism evidence="3 4">
    <name type="scientific">Alternaria alternata</name>
    <name type="common">Alternaria rot fungus</name>
    <name type="synonym">Torula alternata</name>
    <dbReference type="NCBI Taxonomy" id="5599"/>
    <lineage>
        <taxon>Eukaryota</taxon>
        <taxon>Fungi</taxon>
        <taxon>Dikarya</taxon>
        <taxon>Ascomycota</taxon>
        <taxon>Pezizomycotina</taxon>
        <taxon>Dothideomycetes</taxon>
        <taxon>Pleosporomycetidae</taxon>
        <taxon>Pleosporales</taxon>
        <taxon>Pleosporineae</taxon>
        <taxon>Pleosporaceae</taxon>
        <taxon>Alternaria</taxon>
        <taxon>Alternaria sect. Alternaria</taxon>
        <taxon>Alternaria alternata complex</taxon>
    </lineage>
</organism>
<feature type="compositionally biased region" description="Basic and acidic residues" evidence="1">
    <location>
        <begin position="325"/>
        <end position="337"/>
    </location>
</feature>
<feature type="compositionally biased region" description="Polar residues" evidence="1">
    <location>
        <begin position="26"/>
        <end position="48"/>
    </location>
</feature>
<gene>
    <name evidence="3" type="ORF">AA0117_g8137</name>
</gene>
<dbReference type="AlphaFoldDB" id="A0A4Q4NCF5"/>
<accession>A0A4Q4NCF5</accession>
<keyword evidence="2" id="KW-0732">Signal</keyword>
<evidence type="ECO:0000256" key="1">
    <source>
        <dbReference type="SAM" id="MobiDB-lite"/>
    </source>
</evidence>
<dbReference type="EMBL" id="PDXD01000023">
    <property type="protein sequence ID" value="RYN73024.1"/>
    <property type="molecule type" value="Genomic_DNA"/>
</dbReference>
<sequence>MAVQRPASSLLVLLILTTTHLQANMSAASTPSSSPKNSPLHNSLSQLARPTMHRECTSSPSRWSDCTPKTFHGFIAMHTFTPVEELRDCRNDGITASSGDYFSMQKHSQMLSPNPMPYEAHGYLPLCSVAAVAENAVDYFVNRSDASTESAGLSENTDSCILESVDDGEEKSIQTQQLEGYVHASHLPLSEPSHQTKILIKEHGVVSGPGENIEFGLRSSNGDEQHEGECNICDSSCTGRASLEIDETQSEVPIEKISVEGNPVSVQNRMIRKVLTEGQSKFHALAKQTRWMKDQEDYQTFKAKLTNESQRKKCRQEDGYNSPEKCCREKPEERHMA</sequence>